<keyword evidence="6 9" id="KW-1133">Transmembrane helix</keyword>
<evidence type="ECO:0000256" key="8">
    <source>
        <dbReference type="PROSITE-ProRule" id="PRU00703"/>
    </source>
</evidence>
<dbReference type="Pfam" id="PF01769">
    <property type="entry name" value="MgtE"/>
    <property type="match status" value="1"/>
</dbReference>
<evidence type="ECO:0000256" key="4">
    <source>
        <dbReference type="ARBA" id="ARBA00022692"/>
    </source>
</evidence>
<dbReference type="PANTHER" id="PTHR43773:SF1">
    <property type="entry name" value="MAGNESIUM TRANSPORTER MGTE"/>
    <property type="match status" value="1"/>
</dbReference>
<keyword evidence="5 9" id="KW-0460">Magnesium</keyword>
<sequence>MNREHLLAAVRATLKHSDAAAFARIFDQVQCADLAEALTDLEPEQLALLLCWLAPARRARLFEHLPEFQQGLLLPVLHPPAIADMFKALPSDEQADLYNRLDTEAQSRLLPALAQDDRAGLLRLAAYPEGSAGSLTASDYAAVNAGMTATEALAALRSSAPDKETIYVIYVLDPEGHLQGTLSLRELVLAQPQARIADLMRPHPVFVRAEWPARQAAELIRRHSLLALPVINGGERMIGIVTVDDAMTLEKEEDATQLTRFGGVAAMQGDDLDLRTSPFHQLFQVRAFWLVILTCFGILTSTYIAAQTEMLEQVIILAAFIAPIIDTGGNTGSQAATLVIRSMALGDFRLRWRDMWFVIRRELPVALALGLAIAVLESILAYFSKGVQGEVLLVVGLAMLLCTVLGSLIGALLPFAARKMGTDPATLSAPLITSIMDLVGVIIYFGLAYAFLGDMLAPAPLGQ</sequence>
<dbReference type="Gene3D" id="1.25.60.10">
    <property type="entry name" value="MgtE N-terminal domain-like"/>
    <property type="match status" value="1"/>
</dbReference>
<feature type="transmembrane region" description="Helical" evidence="9">
    <location>
        <begin position="395"/>
        <end position="417"/>
    </location>
</feature>
<dbReference type="PROSITE" id="PS51371">
    <property type="entry name" value="CBS"/>
    <property type="match status" value="2"/>
</dbReference>
<dbReference type="Proteomes" id="UP000245212">
    <property type="component" value="Unassembled WGS sequence"/>
</dbReference>
<dbReference type="NCBIfam" id="TIGR00400">
    <property type="entry name" value="mgtE"/>
    <property type="match status" value="1"/>
</dbReference>
<evidence type="ECO:0000256" key="5">
    <source>
        <dbReference type="ARBA" id="ARBA00022842"/>
    </source>
</evidence>
<comment type="function">
    <text evidence="9">Acts as a magnesium transporter.</text>
</comment>
<dbReference type="Gene3D" id="1.10.357.20">
    <property type="entry name" value="SLC41 divalent cation transporters, integral membrane domain"/>
    <property type="match status" value="1"/>
</dbReference>
<reference evidence="12" key="1">
    <citation type="submission" date="2018-05" db="EMBL/GenBank/DDBJ databases">
        <authorList>
            <person name="Li Y."/>
        </authorList>
    </citation>
    <scope>NUCLEOTIDE SEQUENCE [LARGE SCALE GENOMIC DNA]</scope>
    <source>
        <strain evidence="12">3d-2-2</strain>
    </source>
</reference>
<dbReference type="InterPro" id="IPR000644">
    <property type="entry name" value="CBS_dom"/>
</dbReference>
<dbReference type="InterPro" id="IPR038076">
    <property type="entry name" value="MgtE_N_sf"/>
</dbReference>
<comment type="caution">
    <text evidence="9">Lacks conserved residue(s) required for the propagation of feature annotation.</text>
</comment>
<evidence type="ECO:0000256" key="1">
    <source>
        <dbReference type="ARBA" id="ARBA00004141"/>
    </source>
</evidence>
<evidence type="ECO:0000259" key="10">
    <source>
        <dbReference type="PROSITE" id="PS51371"/>
    </source>
</evidence>
<feature type="domain" description="CBS" evidence="10">
    <location>
        <begin position="135"/>
        <end position="199"/>
    </location>
</feature>
<comment type="subcellular location">
    <subcellularLocation>
        <location evidence="9">Cell membrane</location>
        <topology evidence="9">Multi-pass membrane protein</topology>
    </subcellularLocation>
    <subcellularLocation>
        <location evidence="1">Membrane</location>
        <topology evidence="1">Multi-pass membrane protein</topology>
    </subcellularLocation>
</comment>
<dbReference type="RefSeq" id="WP_109062115.1">
    <property type="nucleotide sequence ID" value="NZ_QETA01000004.1"/>
</dbReference>
<proteinExistence type="inferred from homology"/>
<dbReference type="SUPFAM" id="SSF161093">
    <property type="entry name" value="MgtE membrane domain-like"/>
    <property type="match status" value="1"/>
</dbReference>
<dbReference type="GO" id="GO:0046872">
    <property type="term" value="F:metal ion binding"/>
    <property type="evidence" value="ECO:0007669"/>
    <property type="project" value="UniProtKB-KW"/>
</dbReference>
<keyword evidence="9" id="KW-0479">Metal-binding</keyword>
<dbReference type="SMART" id="SM00116">
    <property type="entry name" value="CBS"/>
    <property type="match status" value="2"/>
</dbReference>
<dbReference type="InterPro" id="IPR006669">
    <property type="entry name" value="MgtE_transporter"/>
</dbReference>
<dbReference type="SMART" id="SM00924">
    <property type="entry name" value="MgtE_N"/>
    <property type="match status" value="1"/>
</dbReference>
<dbReference type="Pfam" id="PF03448">
    <property type="entry name" value="MgtE_N"/>
    <property type="match status" value="1"/>
</dbReference>
<feature type="transmembrane region" description="Helical" evidence="9">
    <location>
        <begin position="363"/>
        <end position="383"/>
    </location>
</feature>
<keyword evidence="3 9" id="KW-0813">Transport</keyword>
<dbReference type="CDD" id="cd04606">
    <property type="entry name" value="CBS_pair_Mg_transporter"/>
    <property type="match status" value="1"/>
</dbReference>
<name>A0A2V1K0E0_9BURK</name>
<dbReference type="PANTHER" id="PTHR43773">
    <property type="entry name" value="MAGNESIUM TRANSPORTER MGTE"/>
    <property type="match status" value="1"/>
</dbReference>
<dbReference type="SUPFAM" id="SSF54631">
    <property type="entry name" value="CBS-domain pair"/>
    <property type="match status" value="1"/>
</dbReference>
<evidence type="ECO:0000313" key="11">
    <source>
        <dbReference type="EMBL" id="PWF22590.1"/>
    </source>
</evidence>
<comment type="subunit">
    <text evidence="9">Homodimer.</text>
</comment>
<evidence type="ECO:0000256" key="7">
    <source>
        <dbReference type="ARBA" id="ARBA00023136"/>
    </source>
</evidence>
<evidence type="ECO:0000256" key="2">
    <source>
        <dbReference type="ARBA" id="ARBA00009749"/>
    </source>
</evidence>
<feature type="transmembrane region" description="Helical" evidence="9">
    <location>
        <begin position="287"/>
        <end position="306"/>
    </location>
</feature>
<dbReference type="InterPro" id="IPR046342">
    <property type="entry name" value="CBS_dom_sf"/>
</dbReference>
<dbReference type="GO" id="GO:0015095">
    <property type="term" value="F:magnesium ion transmembrane transporter activity"/>
    <property type="evidence" value="ECO:0007669"/>
    <property type="project" value="UniProtKB-UniRule"/>
</dbReference>
<dbReference type="EMBL" id="QETA01000004">
    <property type="protein sequence ID" value="PWF22590.1"/>
    <property type="molecule type" value="Genomic_DNA"/>
</dbReference>
<accession>A0A2V1K0E0</accession>
<comment type="caution">
    <text evidence="11">The sequence shown here is derived from an EMBL/GenBank/DDBJ whole genome shotgun (WGS) entry which is preliminary data.</text>
</comment>
<dbReference type="Pfam" id="PF00571">
    <property type="entry name" value="CBS"/>
    <property type="match status" value="1"/>
</dbReference>
<dbReference type="AlphaFoldDB" id="A0A2V1K0E0"/>
<dbReference type="Gene3D" id="3.10.580.10">
    <property type="entry name" value="CBS-domain"/>
    <property type="match status" value="1"/>
</dbReference>
<keyword evidence="12" id="KW-1185">Reference proteome</keyword>
<evidence type="ECO:0000256" key="6">
    <source>
        <dbReference type="ARBA" id="ARBA00022989"/>
    </source>
</evidence>
<organism evidence="11 12">
    <name type="scientific">Corticimicrobacter populi</name>
    <dbReference type="NCBI Taxonomy" id="2175229"/>
    <lineage>
        <taxon>Bacteria</taxon>
        <taxon>Pseudomonadati</taxon>
        <taxon>Pseudomonadota</taxon>
        <taxon>Betaproteobacteria</taxon>
        <taxon>Burkholderiales</taxon>
        <taxon>Alcaligenaceae</taxon>
        <taxon>Corticimicrobacter</taxon>
    </lineage>
</organism>
<gene>
    <name evidence="11" type="primary">mgtE</name>
    <name evidence="11" type="ORF">DD235_10925</name>
</gene>
<keyword evidence="4 9" id="KW-0812">Transmembrane</keyword>
<evidence type="ECO:0000313" key="12">
    <source>
        <dbReference type="Proteomes" id="UP000245212"/>
    </source>
</evidence>
<dbReference type="InterPro" id="IPR036739">
    <property type="entry name" value="SLC41_membr_dom_sf"/>
</dbReference>
<dbReference type="GO" id="GO:0005886">
    <property type="term" value="C:plasma membrane"/>
    <property type="evidence" value="ECO:0007669"/>
    <property type="project" value="UniProtKB-SubCell"/>
</dbReference>
<protein>
    <recommendedName>
        <fullName evidence="9">Magnesium transporter MgtE</fullName>
    </recommendedName>
</protein>
<feature type="transmembrane region" description="Helical" evidence="9">
    <location>
        <begin position="429"/>
        <end position="452"/>
    </location>
</feature>
<dbReference type="InterPro" id="IPR006668">
    <property type="entry name" value="Mg_transptr_MgtE_intracell_dom"/>
</dbReference>
<feature type="domain" description="CBS" evidence="10">
    <location>
        <begin position="200"/>
        <end position="256"/>
    </location>
</feature>
<keyword evidence="8" id="KW-0129">CBS domain</keyword>
<comment type="similarity">
    <text evidence="2 9">Belongs to the SLC41A transporter family.</text>
</comment>
<dbReference type="SUPFAM" id="SSF158791">
    <property type="entry name" value="MgtE N-terminal domain-like"/>
    <property type="match status" value="1"/>
</dbReference>
<keyword evidence="9" id="KW-1003">Cell membrane</keyword>
<keyword evidence="7 9" id="KW-0472">Membrane</keyword>
<dbReference type="InterPro" id="IPR006667">
    <property type="entry name" value="SLC41_membr_dom"/>
</dbReference>
<evidence type="ECO:0000256" key="3">
    <source>
        <dbReference type="ARBA" id="ARBA00022448"/>
    </source>
</evidence>
<evidence type="ECO:0000256" key="9">
    <source>
        <dbReference type="RuleBase" id="RU362011"/>
    </source>
</evidence>